<name>A0A4R8MJM3_LEPME</name>
<proteinExistence type="predicted"/>
<organism evidence="1 2">
    <name type="scientific">Leptospira meyeri</name>
    <dbReference type="NCBI Taxonomy" id="29508"/>
    <lineage>
        <taxon>Bacteria</taxon>
        <taxon>Pseudomonadati</taxon>
        <taxon>Spirochaetota</taxon>
        <taxon>Spirochaetia</taxon>
        <taxon>Leptospirales</taxon>
        <taxon>Leptospiraceae</taxon>
        <taxon>Leptospira</taxon>
    </lineage>
</organism>
<dbReference type="EMBL" id="SORO01000008">
    <property type="protein sequence ID" value="TDY66255.1"/>
    <property type="molecule type" value="Genomic_DNA"/>
</dbReference>
<comment type="caution">
    <text evidence="1">The sequence shown here is derived from an EMBL/GenBank/DDBJ whole genome shotgun (WGS) entry which is preliminary data.</text>
</comment>
<dbReference type="AlphaFoldDB" id="A0A4R8MJM3"/>
<dbReference type="Proteomes" id="UP000294684">
    <property type="component" value="Unassembled WGS sequence"/>
</dbReference>
<evidence type="ECO:0000313" key="1">
    <source>
        <dbReference type="EMBL" id="TDY66255.1"/>
    </source>
</evidence>
<gene>
    <name evidence="1" type="ORF">CLV96_3972</name>
</gene>
<evidence type="ECO:0008006" key="3">
    <source>
        <dbReference type="Google" id="ProtNLM"/>
    </source>
</evidence>
<sequence>MEEPNWPHVNEEELWKYVGWHLANKGIHSVLVGGAVVAIYSKGAYRSGDLDLVEPLLSKESDIKSTMESIGFRKINRHYVHPKCQHLYIEFVSAPVSIGDDYRIIPDEKEFKGKILKILSPTDCIKDRLASFIHFKARECLDQALLVANSQNFDLKKVEEWCLNESTRGKDAFDEFSRLYTK</sequence>
<keyword evidence="2" id="KW-1185">Reference proteome</keyword>
<dbReference type="GeneID" id="79829210"/>
<evidence type="ECO:0000313" key="2">
    <source>
        <dbReference type="Proteomes" id="UP000294684"/>
    </source>
</evidence>
<dbReference type="OrthoDB" id="325117at2"/>
<accession>A0A4R8MJM3</accession>
<dbReference type="RefSeq" id="WP_004785302.1">
    <property type="nucleotide sequence ID" value="NZ_SORO01000008.1"/>
</dbReference>
<reference evidence="1 2" key="1">
    <citation type="submission" date="2019-03" db="EMBL/GenBank/DDBJ databases">
        <title>Genomic Encyclopedia of Archaeal and Bacterial Type Strains, Phase II (KMG-II): from individual species to whole genera.</title>
        <authorList>
            <person name="Goeker M."/>
        </authorList>
    </citation>
    <scope>NUCLEOTIDE SEQUENCE [LARGE SCALE GENOMIC DNA]</scope>
    <source>
        <strain evidence="1 2">DSM 21537</strain>
    </source>
</reference>
<protein>
    <recommendedName>
        <fullName evidence="3">Nucleotidyltransferase family protein</fullName>
    </recommendedName>
</protein>